<protein>
    <submittedName>
        <fullName evidence="2">Uncharacterized protein</fullName>
    </submittedName>
</protein>
<accession>A0A9J7BTE7</accession>
<dbReference type="EMBL" id="CP093313">
    <property type="protein sequence ID" value="UWZ86171.1"/>
    <property type="molecule type" value="Genomic_DNA"/>
</dbReference>
<gene>
    <name evidence="2" type="ORF">MOP44_09540</name>
</gene>
<proteinExistence type="predicted"/>
<sequence>MAIYKRCSKGVCDETKPNPSLIPGKPGKPANMVYQCVSNATAPCPPTGASCQCFIVVSHHNSGITDDEVKDEEYFPAAPDPTAKSPYKGMLTQADVNKNYKQIGRNPNGGEKQEYWVIGCRCLQTDSSGDPLTALRVQITVPGEAYASVLRKLEKKYGAANVSLIPPPPDPPAKSGRASRKPQRATATKKSPGRAGKRAKKTRR</sequence>
<dbReference type="KEGG" id="orp:MOP44_09540"/>
<dbReference type="AlphaFoldDB" id="A0A9J7BTE7"/>
<feature type="region of interest" description="Disordered" evidence="1">
    <location>
        <begin position="159"/>
        <end position="204"/>
    </location>
</feature>
<organism evidence="2 3">
    <name type="scientific">Occallatibacter riparius</name>
    <dbReference type="NCBI Taxonomy" id="1002689"/>
    <lineage>
        <taxon>Bacteria</taxon>
        <taxon>Pseudomonadati</taxon>
        <taxon>Acidobacteriota</taxon>
        <taxon>Terriglobia</taxon>
        <taxon>Terriglobales</taxon>
        <taxon>Acidobacteriaceae</taxon>
        <taxon>Occallatibacter</taxon>
    </lineage>
</organism>
<evidence type="ECO:0000313" key="3">
    <source>
        <dbReference type="Proteomes" id="UP001059380"/>
    </source>
</evidence>
<keyword evidence="3" id="KW-1185">Reference proteome</keyword>
<evidence type="ECO:0000256" key="1">
    <source>
        <dbReference type="SAM" id="MobiDB-lite"/>
    </source>
</evidence>
<evidence type="ECO:0000313" key="2">
    <source>
        <dbReference type="EMBL" id="UWZ86171.1"/>
    </source>
</evidence>
<reference evidence="2" key="1">
    <citation type="submission" date="2021-04" db="EMBL/GenBank/DDBJ databases">
        <title>Phylogenetic analysis of Acidobacteriaceae.</title>
        <authorList>
            <person name="Qiu L."/>
            <person name="Zhang Q."/>
        </authorList>
    </citation>
    <scope>NUCLEOTIDE SEQUENCE</scope>
    <source>
        <strain evidence="2">DSM 25168</strain>
    </source>
</reference>
<name>A0A9J7BTE7_9BACT</name>
<feature type="compositionally biased region" description="Basic residues" evidence="1">
    <location>
        <begin position="191"/>
        <end position="204"/>
    </location>
</feature>
<dbReference type="Proteomes" id="UP001059380">
    <property type="component" value="Chromosome"/>
</dbReference>
<dbReference type="RefSeq" id="WP_260795815.1">
    <property type="nucleotide sequence ID" value="NZ_CP093313.1"/>
</dbReference>